<dbReference type="Proteomes" id="UP001190700">
    <property type="component" value="Unassembled WGS sequence"/>
</dbReference>
<name>A0AAE0CFF0_9CHLO</name>
<accession>A0AAE0CFF0</accession>
<gene>
    <name evidence="1" type="ORF">CYMTET_37397</name>
</gene>
<reference evidence="1 2" key="1">
    <citation type="journal article" date="2015" name="Genome Biol. Evol.">
        <title>Comparative Genomics of a Bacterivorous Green Alga Reveals Evolutionary Causalities and Consequences of Phago-Mixotrophic Mode of Nutrition.</title>
        <authorList>
            <person name="Burns J.A."/>
            <person name="Paasch A."/>
            <person name="Narechania A."/>
            <person name="Kim E."/>
        </authorList>
    </citation>
    <scope>NUCLEOTIDE SEQUENCE [LARGE SCALE GENOMIC DNA]</scope>
    <source>
        <strain evidence="1 2">PLY_AMNH</strain>
    </source>
</reference>
<proteinExistence type="predicted"/>
<protein>
    <submittedName>
        <fullName evidence="1">Uncharacterized protein</fullName>
    </submittedName>
</protein>
<evidence type="ECO:0000313" key="1">
    <source>
        <dbReference type="EMBL" id="KAK3253398.1"/>
    </source>
</evidence>
<dbReference type="EMBL" id="LGRX02024847">
    <property type="protein sequence ID" value="KAK3253398.1"/>
    <property type="molecule type" value="Genomic_DNA"/>
</dbReference>
<sequence length="434" mass="47484">MWIVNDHAIDLSGAIFLCKHLDAIVNVEPDDSKCACDPELYHYDPEEHERVMHIDAYKLPDGEDDSGNPLGVTLYGSWWASPKLHHPRVRELISVAYDDDGDDRRDIEDARVLCGPMWIAEDVDIEAVQSEHWIQRLPDPVSRDGAFAIGHAVTSTTAPVGVDGIEYELRDSRVSTGPPPTVHPSLYFDARFWCDTGSISPMPTIGPYRALGWNARLDLLDDDALVDVPPPDTVRYFTRELLRRCLPATKRGGITAENLILNPLESFALLSNETMPPCALCDTVCASTWTLSVTFKSTRVHSSILGALCAARLLVGRAMMERVRENPALWSDLEKLTADSRLGHLGYTLGVFNEGTDGASCAAASASAVKRVRPSHPRSLFFVVSSEAMMVPVDDADDDGPCAATGGNAGSLVYRRKPEAVYVRKAGVNGVGFH</sequence>
<comment type="caution">
    <text evidence="1">The sequence shown here is derived from an EMBL/GenBank/DDBJ whole genome shotgun (WGS) entry which is preliminary data.</text>
</comment>
<dbReference type="AlphaFoldDB" id="A0AAE0CFF0"/>
<organism evidence="1 2">
    <name type="scientific">Cymbomonas tetramitiformis</name>
    <dbReference type="NCBI Taxonomy" id="36881"/>
    <lineage>
        <taxon>Eukaryota</taxon>
        <taxon>Viridiplantae</taxon>
        <taxon>Chlorophyta</taxon>
        <taxon>Pyramimonadophyceae</taxon>
        <taxon>Pyramimonadales</taxon>
        <taxon>Pyramimonadaceae</taxon>
        <taxon>Cymbomonas</taxon>
    </lineage>
</organism>
<evidence type="ECO:0000313" key="2">
    <source>
        <dbReference type="Proteomes" id="UP001190700"/>
    </source>
</evidence>
<keyword evidence="2" id="KW-1185">Reference proteome</keyword>